<evidence type="ECO:0000256" key="8">
    <source>
        <dbReference type="ARBA" id="ARBA00044972"/>
    </source>
</evidence>
<dbReference type="InterPro" id="IPR010864">
    <property type="entry name" value="D-lyxose_isomer"/>
</dbReference>
<keyword evidence="2" id="KW-0479">Metal-binding</keyword>
<dbReference type="Gene3D" id="2.60.120.10">
    <property type="entry name" value="Jelly Rolls"/>
    <property type="match status" value="1"/>
</dbReference>
<evidence type="ECO:0000256" key="1">
    <source>
        <dbReference type="ARBA" id="ARBA00001936"/>
    </source>
</evidence>
<reference evidence="9 10" key="1">
    <citation type="submission" date="2022-06" db="EMBL/GenBank/DDBJ databases">
        <title>Endosaccharibacter gen. nov., sp. nov., endophytic bacteria isolated from sugarcane.</title>
        <authorList>
            <person name="Pitiwittayakul N."/>
            <person name="Yukphan P."/>
            <person name="Charoenyingcharoen P."/>
            <person name="Tanasupawat S."/>
        </authorList>
    </citation>
    <scope>NUCLEOTIDE SEQUENCE [LARGE SCALE GENOMIC DNA]</scope>
    <source>
        <strain evidence="9 10">KSS8</strain>
    </source>
</reference>
<evidence type="ECO:0000256" key="7">
    <source>
        <dbReference type="ARBA" id="ARBA00044951"/>
    </source>
</evidence>
<evidence type="ECO:0000256" key="3">
    <source>
        <dbReference type="ARBA" id="ARBA00023211"/>
    </source>
</evidence>
<evidence type="ECO:0000256" key="2">
    <source>
        <dbReference type="ARBA" id="ARBA00022723"/>
    </source>
</evidence>
<comment type="cofactor">
    <cofactor evidence="1">
        <name>Mn(2+)</name>
        <dbReference type="ChEBI" id="CHEBI:29035"/>
    </cofactor>
</comment>
<comment type="catalytic activity">
    <reaction evidence="6">
        <text>D-lyxose = D-xylulose</text>
        <dbReference type="Rhea" id="RHEA:14201"/>
        <dbReference type="ChEBI" id="CHEBI:16789"/>
        <dbReference type="ChEBI" id="CHEBI:17140"/>
        <dbReference type="EC" id="5.3.1.15"/>
    </reaction>
</comment>
<evidence type="ECO:0000256" key="4">
    <source>
        <dbReference type="ARBA" id="ARBA00023235"/>
    </source>
</evidence>
<dbReference type="EC" id="5.3.1.15" evidence="8"/>
<keyword evidence="3" id="KW-0464">Manganese</keyword>
<evidence type="ECO:0000256" key="6">
    <source>
        <dbReference type="ARBA" id="ARBA00044907"/>
    </source>
</evidence>
<dbReference type="InterPro" id="IPR014710">
    <property type="entry name" value="RmlC-like_jellyroll"/>
</dbReference>
<keyword evidence="5" id="KW-0119">Carbohydrate metabolism</keyword>
<proteinExistence type="inferred from homology"/>
<dbReference type="Pfam" id="PF07385">
    <property type="entry name" value="Lyx_isomer"/>
    <property type="match status" value="1"/>
</dbReference>
<evidence type="ECO:0000256" key="5">
    <source>
        <dbReference type="ARBA" id="ARBA00023277"/>
    </source>
</evidence>
<evidence type="ECO:0000313" key="10">
    <source>
        <dbReference type="Proteomes" id="UP001524587"/>
    </source>
</evidence>
<dbReference type="Proteomes" id="UP001524587">
    <property type="component" value="Unassembled WGS sequence"/>
</dbReference>
<comment type="caution">
    <text evidence="9">The sequence shown here is derived from an EMBL/GenBank/DDBJ whole genome shotgun (WGS) entry which is preliminary data.</text>
</comment>
<keyword evidence="10" id="KW-1185">Reference proteome</keyword>
<sequence>MKRSTLNALIAQAEADFRKVGVFLPAFGSWTPQDWRAHLEETGDMRAAGLGWDVTDFGSARFEKQGLLLFTLRNGVGDSDRPGNRPYAEKIMISRRDQLTPLHRHKRKVEDIIHRAPLQDGAMLAIELFGMLPDGGVDRAGDVVAHLDGRVRRLPAGSVVRLAAGESITLFPGTYHAFWGEDGDVVVGEVSSINDDAGDNVFAEPVPRFAAIDEDAPPLRLLVGDDPASCG</sequence>
<dbReference type="RefSeq" id="WP_422865545.1">
    <property type="nucleotide sequence ID" value="NZ_JAMSKV010000021.1"/>
</dbReference>
<accession>A0ABT1WB09</accession>
<dbReference type="CDD" id="cd20309">
    <property type="entry name" value="cupin_EcSI"/>
    <property type="match status" value="1"/>
</dbReference>
<dbReference type="InterPro" id="IPR047581">
    <property type="entry name" value="EcSI_cupin"/>
</dbReference>
<dbReference type="GO" id="GO:0016853">
    <property type="term" value="F:isomerase activity"/>
    <property type="evidence" value="ECO:0007669"/>
    <property type="project" value="UniProtKB-KW"/>
</dbReference>
<evidence type="ECO:0000313" key="9">
    <source>
        <dbReference type="EMBL" id="MCQ8280057.1"/>
    </source>
</evidence>
<comment type="similarity">
    <text evidence="7">Belongs to the D-lyxose ketol-isomerase family.</text>
</comment>
<name>A0ABT1WB09_9PROT</name>
<dbReference type="EMBL" id="JAMSKV010000021">
    <property type="protein sequence ID" value="MCQ8280057.1"/>
    <property type="molecule type" value="Genomic_DNA"/>
</dbReference>
<keyword evidence="4 9" id="KW-0413">Isomerase</keyword>
<protein>
    <recommendedName>
        <fullName evidence="8">D-lyxose ketol-isomerase</fullName>
        <ecNumber evidence="8">5.3.1.15</ecNumber>
    </recommendedName>
</protein>
<organism evidence="9 10">
    <name type="scientific">Endosaccharibacter trunci</name>
    <dbReference type="NCBI Taxonomy" id="2812733"/>
    <lineage>
        <taxon>Bacteria</taxon>
        <taxon>Pseudomonadati</taxon>
        <taxon>Pseudomonadota</taxon>
        <taxon>Alphaproteobacteria</taxon>
        <taxon>Acetobacterales</taxon>
        <taxon>Acetobacteraceae</taxon>
        <taxon>Endosaccharibacter</taxon>
    </lineage>
</organism>
<gene>
    <name evidence="9" type="ORF">NFI95_16570</name>
</gene>